<dbReference type="InterPro" id="IPR036872">
    <property type="entry name" value="CH_dom_sf"/>
</dbReference>
<dbReference type="OrthoDB" id="2534759at2759"/>
<comment type="caution">
    <text evidence="2">The sequence shown here is derived from an EMBL/GenBank/DDBJ whole genome shotgun (WGS) entry which is preliminary data.</text>
</comment>
<accession>A0A1X2HEJ3</accession>
<evidence type="ECO:0008006" key="4">
    <source>
        <dbReference type="Google" id="ProtNLM"/>
    </source>
</evidence>
<dbReference type="STRING" id="13706.A0A1X2HEJ3"/>
<protein>
    <recommendedName>
        <fullName evidence="4">Calponin homology domain-containing protein</fullName>
    </recommendedName>
</protein>
<dbReference type="SUPFAM" id="SSF47576">
    <property type="entry name" value="Calponin-homology domain, CH-domain"/>
    <property type="match status" value="1"/>
</dbReference>
<dbReference type="Proteomes" id="UP000242180">
    <property type="component" value="Unassembled WGS sequence"/>
</dbReference>
<dbReference type="PANTHER" id="PTHR38702:SF1">
    <property type="entry name" value="CALPONIN-HOMOLOGY (CH) DOMAIN-CONTAINING PROTEIN"/>
    <property type="match status" value="1"/>
</dbReference>
<evidence type="ECO:0000313" key="2">
    <source>
        <dbReference type="EMBL" id="ORY96736.1"/>
    </source>
</evidence>
<dbReference type="CDD" id="cd00014">
    <property type="entry name" value="CH_SF"/>
    <property type="match status" value="1"/>
</dbReference>
<dbReference type="InParanoid" id="A0A1X2HEJ3"/>
<reference evidence="2 3" key="1">
    <citation type="submission" date="2016-07" db="EMBL/GenBank/DDBJ databases">
        <title>Pervasive Adenine N6-methylation of Active Genes in Fungi.</title>
        <authorList>
            <consortium name="DOE Joint Genome Institute"/>
            <person name="Mondo S.J."/>
            <person name="Dannebaum R.O."/>
            <person name="Kuo R.C."/>
            <person name="Labutti K."/>
            <person name="Haridas S."/>
            <person name="Kuo A."/>
            <person name="Salamov A."/>
            <person name="Ahrendt S.R."/>
            <person name="Lipzen A."/>
            <person name="Sullivan W."/>
            <person name="Andreopoulos W.B."/>
            <person name="Clum A."/>
            <person name="Lindquist E."/>
            <person name="Daum C."/>
            <person name="Ramamoorthy G.K."/>
            <person name="Gryganskyi A."/>
            <person name="Culley D."/>
            <person name="Magnuson J.K."/>
            <person name="James T.Y."/>
            <person name="O'Malley M.A."/>
            <person name="Stajich J.E."/>
            <person name="Spatafora J.W."/>
            <person name="Visel A."/>
            <person name="Grigoriev I.V."/>
        </authorList>
    </citation>
    <scope>NUCLEOTIDE SEQUENCE [LARGE SCALE GENOMIC DNA]</scope>
    <source>
        <strain evidence="2 3">NRRL 2496</strain>
    </source>
</reference>
<name>A0A1X2HEJ3_SYNRA</name>
<proteinExistence type="predicted"/>
<feature type="region of interest" description="Disordered" evidence="1">
    <location>
        <begin position="112"/>
        <end position="133"/>
    </location>
</feature>
<sequence>MSHLGSFQQERTPSPTDSDLCMHEAANTNVATVSPPDVHRRRGDQIVRAMSPEGRRYLKPVNGIQTKGFARSAQRRSSVTTLGPIERLQHFYAKRELKVNKGGILGFKRDQDTIVEDEDEEDEEMQEPEEPRPSWLDLNVETDLDVLLDLCRHDIQTTLALWNHPDRPAEAMLVPVTTMIESVRNYAFHRHDLPDTALKAMRSATLTLLSTMKDFELRASLDDLATERRALADYVEKIETHCFSSHPQPEPSPSKTLWTDENDLGSYYPLFSAIDHTTPDPRQDEDAFLQHLADGKTLCRLYNDLVNRSRRPFGFITQIHQDTRRTFRAVENLRFFAGACKLRFDLVLDPFEPAEIARKTDRGLSMLKQAITLFCDTVAREQRNPIEKKRPREALSP</sequence>
<dbReference type="OMA" id="MHEAANT"/>
<dbReference type="Gene3D" id="1.10.418.10">
    <property type="entry name" value="Calponin-like domain"/>
    <property type="match status" value="1"/>
</dbReference>
<feature type="compositionally biased region" description="Acidic residues" evidence="1">
    <location>
        <begin position="113"/>
        <end position="128"/>
    </location>
</feature>
<evidence type="ECO:0000313" key="3">
    <source>
        <dbReference type="Proteomes" id="UP000242180"/>
    </source>
</evidence>
<dbReference type="AlphaFoldDB" id="A0A1X2HEJ3"/>
<gene>
    <name evidence="2" type="ORF">BCR43DRAFT_492180</name>
</gene>
<dbReference type="EMBL" id="MCGN01000005">
    <property type="protein sequence ID" value="ORY96736.1"/>
    <property type="molecule type" value="Genomic_DNA"/>
</dbReference>
<evidence type="ECO:0000256" key="1">
    <source>
        <dbReference type="SAM" id="MobiDB-lite"/>
    </source>
</evidence>
<keyword evidence="3" id="KW-1185">Reference proteome</keyword>
<feature type="compositionally biased region" description="Polar residues" evidence="1">
    <location>
        <begin position="1"/>
        <end position="17"/>
    </location>
</feature>
<feature type="region of interest" description="Disordered" evidence="1">
    <location>
        <begin position="1"/>
        <end position="43"/>
    </location>
</feature>
<organism evidence="2 3">
    <name type="scientific">Syncephalastrum racemosum</name>
    <name type="common">Filamentous fungus</name>
    <dbReference type="NCBI Taxonomy" id="13706"/>
    <lineage>
        <taxon>Eukaryota</taxon>
        <taxon>Fungi</taxon>
        <taxon>Fungi incertae sedis</taxon>
        <taxon>Mucoromycota</taxon>
        <taxon>Mucoromycotina</taxon>
        <taxon>Mucoromycetes</taxon>
        <taxon>Mucorales</taxon>
        <taxon>Syncephalastraceae</taxon>
        <taxon>Syncephalastrum</taxon>
    </lineage>
</organism>
<dbReference type="PANTHER" id="PTHR38702">
    <property type="entry name" value="CALPONIN-HOMOLOGY (CH) DOMAIN-CONTAINING PROTEIN"/>
    <property type="match status" value="1"/>
</dbReference>